<dbReference type="NCBIfam" id="TIGR01634">
    <property type="entry name" value="tail_P2_I"/>
    <property type="match status" value="1"/>
</dbReference>
<evidence type="ECO:0000313" key="1">
    <source>
        <dbReference type="EMBL" id="PSW14786.1"/>
    </source>
</evidence>
<protein>
    <submittedName>
        <fullName evidence="1">Phage tail protein I</fullName>
    </submittedName>
</protein>
<organism evidence="1 2">
    <name type="scientific">Photobacterium sanctipauli</name>
    <dbReference type="NCBI Taxonomy" id="1342794"/>
    <lineage>
        <taxon>Bacteria</taxon>
        <taxon>Pseudomonadati</taxon>
        <taxon>Pseudomonadota</taxon>
        <taxon>Gammaproteobacteria</taxon>
        <taxon>Vibrionales</taxon>
        <taxon>Vibrionaceae</taxon>
        <taxon>Photobacterium</taxon>
    </lineage>
</organism>
<keyword evidence="2" id="KW-1185">Reference proteome</keyword>
<gene>
    <name evidence="1" type="ORF">C9I98_21615</name>
</gene>
<sequence>MSGQSKPFVSVQPENRTVIEESLEFAWHQAINLLVDPFPELKQPLYSPDEFVALLAAERGVMDWRPEDTLDQQRKTADKAFEIHRKAGTRHGLSVAMDALDCDIEVSPWYQMDKPPGPYHIEVIAWKRSHPANKRSVERMLSRIEHTKSERDTVELIVAHGNESGFRFSGIAQEGVTNHDDSVNGVLPPSPVCIGSVYWGGATRMVVISEMNPGATA</sequence>
<dbReference type="AlphaFoldDB" id="A0A2T3NIC8"/>
<dbReference type="Pfam" id="PF09684">
    <property type="entry name" value="Tail_P2_I"/>
    <property type="match status" value="1"/>
</dbReference>
<dbReference type="OrthoDB" id="9794793at2"/>
<reference evidence="1 2" key="1">
    <citation type="submission" date="2018-01" db="EMBL/GenBank/DDBJ databases">
        <title>Whole genome sequencing of Histamine producing bacteria.</title>
        <authorList>
            <person name="Butler K."/>
        </authorList>
    </citation>
    <scope>NUCLEOTIDE SEQUENCE [LARGE SCALE GENOMIC DNA]</scope>
    <source>
        <strain evidence="1 2">DSM 100436</strain>
    </source>
</reference>
<dbReference type="InterPro" id="IPR006521">
    <property type="entry name" value="Tail_protein_I"/>
</dbReference>
<evidence type="ECO:0000313" key="2">
    <source>
        <dbReference type="Proteomes" id="UP000241771"/>
    </source>
</evidence>
<dbReference type="Proteomes" id="UP000241771">
    <property type="component" value="Unassembled WGS sequence"/>
</dbReference>
<comment type="caution">
    <text evidence="1">The sequence shown here is derived from an EMBL/GenBank/DDBJ whole genome shotgun (WGS) entry which is preliminary data.</text>
</comment>
<dbReference type="RefSeq" id="WP_036817379.1">
    <property type="nucleotide sequence ID" value="NZ_JGVO01000071.1"/>
</dbReference>
<name>A0A2T3NIC8_9GAMM</name>
<proteinExistence type="predicted"/>
<accession>A0A2T3NIC8</accession>
<dbReference type="EMBL" id="PYMA01000018">
    <property type="protein sequence ID" value="PSW14786.1"/>
    <property type="molecule type" value="Genomic_DNA"/>
</dbReference>